<evidence type="ECO:0000256" key="1">
    <source>
        <dbReference type="SAM" id="Phobius"/>
    </source>
</evidence>
<evidence type="ECO:0000313" key="3">
    <source>
        <dbReference type="EMBL" id="OUJ18545.1"/>
    </source>
</evidence>
<protein>
    <submittedName>
        <fullName evidence="3">Cytochrome c biogenesis factor</fullName>
    </submittedName>
</protein>
<accession>A0A1Y3GGH9</accession>
<keyword evidence="1" id="KW-0472">Membrane</keyword>
<dbReference type="InterPro" id="IPR032523">
    <property type="entry name" value="CcmF_C"/>
</dbReference>
<dbReference type="RefSeq" id="WP_086637810.1">
    <property type="nucleotide sequence ID" value="NZ_MRZU01000004.1"/>
</dbReference>
<feature type="transmembrane region" description="Helical" evidence="1">
    <location>
        <begin position="251"/>
        <end position="271"/>
    </location>
</feature>
<feature type="domain" description="Cytochrome c-type biogenesis protein CcmF C-terminal" evidence="2">
    <location>
        <begin position="17"/>
        <end position="270"/>
    </location>
</feature>
<evidence type="ECO:0000313" key="4">
    <source>
        <dbReference type="Proteomes" id="UP000195137"/>
    </source>
</evidence>
<dbReference type="Pfam" id="PF16327">
    <property type="entry name" value="CcmF_C"/>
    <property type="match status" value="1"/>
</dbReference>
<name>A0A1Y3GGH9_9EURY</name>
<evidence type="ECO:0000259" key="2">
    <source>
        <dbReference type="Pfam" id="PF16327"/>
    </source>
</evidence>
<sequence>MKLKDINIQNLTTLTVILLGITCIVILLGILLGLGPDYKSYYNNRTGPIMLAILYVLTTCYLIKHINKKKTLTIISILILTSITLYLTSPIQNIYLETSLPILITLLILLPIDLLKQLKKKSKRNKIKKTGSTIIHISIILIIIGVITTSTMGFNQEQTISENEVWEINNYKIEYTGYEETDKGYATYHHFNLNITDQNNQQTTTQIEGIEKGDSQSFRPAIHSTPTEDLYLSLNHGDENHITITAETNPLIILLWLGSILFAIGMTMKLIPTKTD</sequence>
<feature type="transmembrane region" description="Helical" evidence="1">
    <location>
        <begin position="46"/>
        <end position="64"/>
    </location>
</feature>
<dbReference type="AlphaFoldDB" id="A0A1Y3GGH9"/>
<keyword evidence="1" id="KW-1133">Transmembrane helix</keyword>
<organism evidence="3 4">
    <name type="scientific">Methanonatronarchaeum thermophilum</name>
    <dbReference type="NCBI Taxonomy" id="1927129"/>
    <lineage>
        <taxon>Archaea</taxon>
        <taxon>Methanobacteriati</taxon>
        <taxon>Methanobacteriota</taxon>
        <taxon>Methanonatronarchaeia</taxon>
        <taxon>Methanonatronarchaeales</taxon>
        <taxon>Methanonatronarchaeaceae</taxon>
        <taxon>Methanonatronarchaeum</taxon>
    </lineage>
</organism>
<feature type="transmembrane region" description="Helical" evidence="1">
    <location>
        <begin position="94"/>
        <end position="112"/>
    </location>
</feature>
<gene>
    <name evidence="3" type="ORF">AMET1_1464</name>
</gene>
<dbReference type="Proteomes" id="UP000195137">
    <property type="component" value="Unassembled WGS sequence"/>
</dbReference>
<feature type="transmembrane region" description="Helical" evidence="1">
    <location>
        <begin position="133"/>
        <end position="154"/>
    </location>
</feature>
<feature type="transmembrane region" description="Helical" evidence="1">
    <location>
        <begin position="71"/>
        <end position="88"/>
    </location>
</feature>
<reference evidence="3 4" key="1">
    <citation type="submission" date="2016-12" db="EMBL/GenBank/DDBJ databases">
        <title>Discovery of methanogenic haloarchaea.</title>
        <authorList>
            <person name="Sorokin D.Y."/>
            <person name="Makarova K.S."/>
            <person name="Abbas B."/>
            <person name="Ferrer M."/>
            <person name="Golyshin P.N."/>
        </authorList>
    </citation>
    <scope>NUCLEOTIDE SEQUENCE [LARGE SCALE GENOMIC DNA]</scope>
    <source>
        <strain evidence="3">AMET1</strain>
    </source>
</reference>
<dbReference type="EMBL" id="MRZU01000004">
    <property type="protein sequence ID" value="OUJ18545.1"/>
    <property type="molecule type" value="Genomic_DNA"/>
</dbReference>
<proteinExistence type="predicted"/>
<comment type="caution">
    <text evidence="3">The sequence shown here is derived from an EMBL/GenBank/DDBJ whole genome shotgun (WGS) entry which is preliminary data.</text>
</comment>
<feature type="transmembrane region" description="Helical" evidence="1">
    <location>
        <begin position="12"/>
        <end position="34"/>
    </location>
</feature>
<keyword evidence="1" id="KW-0812">Transmembrane</keyword>
<keyword evidence="4" id="KW-1185">Reference proteome</keyword>